<proteinExistence type="predicted"/>
<organism evidence="1 2">
    <name type="scientific">Roridomyces roridus</name>
    <dbReference type="NCBI Taxonomy" id="1738132"/>
    <lineage>
        <taxon>Eukaryota</taxon>
        <taxon>Fungi</taxon>
        <taxon>Dikarya</taxon>
        <taxon>Basidiomycota</taxon>
        <taxon>Agaricomycotina</taxon>
        <taxon>Agaricomycetes</taxon>
        <taxon>Agaricomycetidae</taxon>
        <taxon>Agaricales</taxon>
        <taxon>Marasmiineae</taxon>
        <taxon>Mycenaceae</taxon>
        <taxon>Roridomyces</taxon>
    </lineage>
</organism>
<comment type="caution">
    <text evidence="1">The sequence shown here is derived from an EMBL/GenBank/DDBJ whole genome shotgun (WGS) entry which is preliminary data.</text>
</comment>
<name>A0AAD7BIS7_9AGAR</name>
<evidence type="ECO:0000313" key="2">
    <source>
        <dbReference type="Proteomes" id="UP001221142"/>
    </source>
</evidence>
<protein>
    <submittedName>
        <fullName evidence="1">Uncharacterized protein</fullName>
    </submittedName>
</protein>
<sequence>MAETYIPPSLPPELERDLFELAAYTRPRSIPKLMLVAWRVKAWVEPLLYCFFLFSEGRLGLHGAETYPYQDDEESSRTFSVLPRASIQHLCILHGDKQLVNLLLRNYLSVHDFGAPTHATLDLVGALRLRRLHSRRI</sequence>
<dbReference type="Proteomes" id="UP001221142">
    <property type="component" value="Unassembled WGS sequence"/>
</dbReference>
<gene>
    <name evidence="1" type="ORF">FB45DRAFT_121814</name>
</gene>
<evidence type="ECO:0000313" key="1">
    <source>
        <dbReference type="EMBL" id="KAJ7622098.1"/>
    </source>
</evidence>
<reference evidence="1" key="1">
    <citation type="submission" date="2023-03" db="EMBL/GenBank/DDBJ databases">
        <title>Massive genome expansion in bonnet fungi (Mycena s.s.) driven by repeated elements and novel gene families across ecological guilds.</title>
        <authorList>
            <consortium name="Lawrence Berkeley National Laboratory"/>
            <person name="Harder C.B."/>
            <person name="Miyauchi S."/>
            <person name="Viragh M."/>
            <person name="Kuo A."/>
            <person name="Thoen E."/>
            <person name="Andreopoulos B."/>
            <person name="Lu D."/>
            <person name="Skrede I."/>
            <person name="Drula E."/>
            <person name="Henrissat B."/>
            <person name="Morin E."/>
            <person name="Kohler A."/>
            <person name="Barry K."/>
            <person name="LaButti K."/>
            <person name="Morin E."/>
            <person name="Salamov A."/>
            <person name="Lipzen A."/>
            <person name="Mereny Z."/>
            <person name="Hegedus B."/>
            <person name="Baldrian P."/>
            <person name="Stursova M."/>
            <person name="Weitz H."/>
            <person name="Taylor A."/>
            <person name="Grigoriev I.V."/>
            <person name="Nagy L.G."/>
            <person name="Martin F."/>
            <person name="Kauserud H."/>
        </authorList>
    </citation>
    <scope>NUCLEOTIDE SEQUENCE</scope>
    <source>
        <strain evidence="1">9284</strain>
    </source>
</reference>
<accession>A0AAD7BIS7</accession>
<dbReference type="AlphaFoldDB" id="A0AAD7BIS7"/>
<keyword evidence="2" id="KW-1185">Reference proteome</keyword>
<dbReference type="EMBL" id="JARKIF010000015">
    <property type="protein sequence ID" value="KAJ7622098.1"/>
    <property type="molecule type" value="Genomic_DNA"/>
</dbReference>